<keyword evidence="4" id="KW-1185">Reference proteome</keyword>
<dbReference type="Gene3D" id="3.30.420.40">
    <property type="match status" value="2"/>
</dbReference>
<dbReference type="InterPro" id="IPR004000">
    <property type="entry name" value="Actin"/>
</dbReference>
<evidence type="ECO:0000256" key="2">
    <source>
        <dbReference type="RuleBase" id="RU000487"/>
    </source>
</evidence>
<accession>A0A9W6Z933</accession>
<dbReference type="Proteomes" id="UP001165160">
    <property type="component" value="Unassembled WGS sequence"/>
</dbReference>
<evidence type="ECO:0000313" key="4">
    <source>
        <dbReference type="Proteomes" id="UP001165160"/>
    </source>
</evidence>
<dbReference type="SUPFAM" id="SSF53067">
    <property type="entry name" value="Actin-like ATPase domain"/>
    <property type="match status" value="2"/>
</dbReference>
<dbReference type="PRINTS" id="PR00190">
    <property type="entry name" value="ACTIN"/>
</dbReference>
<dbReference type="AlphaFoldDB" id="A0A9W6Z933"/>
<protein>
    <recommendedName>
        <fullName evidence="5">Actin</fullName>
    </recommendedName>
</protein>
<comment type="caution">
    <text evidence="3">The sequence shown here is derived from an EMBL/GenBank/DDBJ whole genome shotgun (WGS) entry which is preliminary data.</text>
</comment>
<organism evidence="3 4">
    <name type="scientific">Triparma verrucosa</name>
    <dbReference type="NCBI Taxonomy" id="1606542"/>
    <lineage>
        <taxon>Eukaryota</taxon>
        <taxon>Sar</taxon>
        <taxon>Stramenopiles</taxon>
        <taxon>Ochrophyta</taxon>
        <taxon>Bolidophyceae</taxon>
        <taxon>Parmales</taxon>
        <taxon>Triparmaceae</taxon>
        <taxon>Triparma</taxon>
    </lineage>
</organism>
<dbReference type="EMBL" id="BRXX01000579">
    <property type="protein sequence ID" value="GMH47936.1"/>
    <property type="molecule type" value="Genomic_DNA"/>
</dbReference>
<gene>
    <name evidence="3" type="ORF">TrVE_jg9868</name>
</gene>
<evidence type="ECO:0008006" key="5">
    <source>
        <dbReference type="Google" id="ProtNLM"/>
    </source>
</evidence>
<evidence type="ECO:0000256" key="1">
    <source>
        <dbReference type="ARBA" id="ARBA00049360"/>
    </source>
</evidence>
<sequence length="404" mass="44344">MEAAQSIILDLGTSSVRCGFSGEDLPRSIFPSKLPKEKEGREVMKLLGRMEGIDGKVESVDVGGKEVGLGEVMERGEIKNWELLTPLLEHTFTTHLDLATDALSHPILISEPPLASKESREKLTEIMFEVFKVQGVCFCNSSVLSLFASGRTRGMVVECGSGKTNVVPVFEGFSLPHAILNLPAAGQDVTEYLQKNIQDKLGYNVVKDMKHSLANCKPVTGPNSIRSKVEYSLPDGTPIQIDGVYTSAACDLLFNPDEYGIDNVDGGIGEMVGKCMEMVDKDVRQDMERNVVMAGGTTMIDGFTERLNEEILKSEGLERLKDEWQKQNIGERIGELPGTNLNVIPNKTGREPGYNSQRKHAAWIGGSIMASLDTFQSIQITKQDYEDSGANGEYKKLVHRKAVV</sequence>
<dbReference type="PANTHER" id="PTHR11937">
    <property type="entry name" value="ACTIN"/>
    <property type="match status" value="1"/>
</dbReference>
<name>A0A9W6Z933_9STRA</name>
<comment type="similarity">
    <text evidence="2">Belongs to the actin family.</text>
</comment>
<dbReference type="SMART" id="SM00268">
    <property type="entry name" value="ACTIN"/>
    <property type="match status" value="1"/>
</dbReference>
<evidence type="ECO:0000313" key="3">
    <source>
        <dbReference type="EMBL" id="GMH47936.1"/>
    </source>
</evidence>
<proteinExistence type="inferred from homology"/>
<dbReference type="InterPro" id="IPR043129">
    <property type="entry name" value="ATPase_NBD"/>
</dbReference>
<comment type="catalytic activity">
    <reaction evidence="1">
        <text>ATP + H2O = ADP + phosphate + H(+)</text>
        <dbReference type="Rhea" id="RHEA:13065"/>
        <dbReference type="ChEBI" id="CHEBI:15377"/>
        <dbReference type="ChEBI" id="CHEBI:15378"/>
        <dbReference type="ChEBI" id="CHEBI:30616"/>
        <dbReference type="ChEBI" id="CHEBI:43474"/>
        <dbReference type="ChEBI" id="CHEBI:456216"/>
    </reaction>
</comment>
<dbReference type="Gene3D" id="3.90.640.10">
    <property type="entry name" value="Actin, Chain A, domain 4"/>
    <property type="match status" value="1"/>
</dbReference>
<dbReference type="Pfam" id="PF00022">
    <property type="entry name" value="Actin"/>
    <property type="match status" value="2"/>
</dbReference>
<reference evidence="4" key="1">
    <citation type="journal article" date="2023" name="Commun. Biol.">
        <title>Genome analysis of Parmales, the sister group of diatoms, reveals the evolutionary specialization of diatoms from phago-mixotrophs to photoautotrophs.</title>
        <authorList>
            <person name="Ban H."/>
            <person name="Sato S."/>
            <person name="Yoshikawa S."/>
            <person name="Yamada K."/>
            <person name="Nakamura Y."/>
            <person name="Ichinomiya M."/>
            <person name="Sato N."/>
            <person name="Blanc-Mathieu R."/>
            <person name="Endo H."/>
            <person name="Kuwata A."/>
            <person name="Ogata H."/>
        </authorList>
    </citation>
    <scope>NUCLEOTIDE SEQUENCE [LARGE SCALE GENOMIC DNA]</scope>
    <source>
        <strain evidence="4">NIES 3699</strain>
    </source>
</reference>